<evidence type="ECO:0000256" key="5">
    <source>
        <dbReference type="ARBA" id="ARBA00022723"/>
    </source>
</evidence>
<evidence type="ECO:0000256" key="1">
    <source>
        <dbReference type="ARBA" id="ARBA00001933"/>
    </source>
</evidence>
<name>A0ABV8DNM4_9NOCA</name>
<evidence type="ECO:0000256" key="3">
    <source>
        <dbReference type="ARBA" id="ARBA00012239"/>
    </source>
</evidence>
<keyword evidence="4" id="KW-0808">Transferase</keyword>
<protein>
    <recommendedName>
        <fullName evidence="3">cysteine desulfurase</fullName>
        <ecNumber evidence="3">2.8.1.7</ecNumber>
    </recommendedName>
</protein>
<evidence type="ECO:0000256" key="6">
    <source>
        <dbReference type="ARBA" id="ARBA00022898"/>
    </source>
</evidence>
<dbReference type="InterPro" id="IPR015422">
    <property type="entry name" value="PyrdxlP-dep_Trfase_small"/>
</dbReference>
<dbReference type="PIRSF" id="PIRSF005572">
    <property type="entry name" value="NifS"/>
    <property type="match status" value="1"/>
</dbReference>
<keyword evidence="7" id="KW-0408">Iron</keyword>
<evidence type="ECO:0000256" key="7">
    <source>
        <dbReference type="ARBA" id="ARBA00023004"/>
    </source>
</evidence>
<evidence type="ECO:0000259" key="11">
    <source>
        <dbReference type="Pfam" id="PF00266"/>
    </source>
</evidence>
<evidence type="ECO:0000256" key="10">
    <source>
        <dbReference type="RuleBase" id="RU004504"/>
    </source>
</evidence>
<dbReference type="SUPFAM" id="SSF53383">
    <property type="entry name" value="PLP-dependent transferases"/>
    <property type="match status" value="1"/>
</dbReference>
<evidence type="ECO:0000313" key="12">
    <source>
        <dbReference type="EMBL" id="MFC3961663.1"/>
    </source>
</evidence>
<keyword evidence="6" id="KW-0663">Pyridoxal phosphate</keyword>
<keyword evidence="5" id="KW-0479">Metal-binding</keyword>
<evidence type="ECO:0000256" key="8">
    <source>
        <dbReference type="ARBA" id="ARBA00023014"/>
    </source>
</evidence>
<dbReference type="EC" id="2.8.1.7" evidence="3"/>
<comment type="similarity">
    <text evidence="2">Belongs to the class-V pyridoxal-phosphate-dependent aminotransferase family. NifS/IscS subfamily.</text>
</comment>
<evidence type="ECO:0000256" key="9">
    <source>
        <dbReference type="ARBA" id="ARBA00050776"/>
    </source>
</evidence>
<dbReference type="PANTHER" id="PTHR11601:SF34">
    <property type="entry name" value="CYSTEINE DESULFURASE"/>
    <property type="match status" value="1"/>
</dbReference>
<keyword evidence="13" id="KW-1185">Reference proteome</keyword>
<evidence type="ECO:0000256" key="2">
    <source>
        <dbReference type="ARBA" id="ARBA00006490"/>
    </source>
</evidence>
<dbReference type="PROSITE" id="PS00595">
    <property type="entry name" value="AA_TRANSFER_CLASS_5"/>
    <property type="match status" value="1"/>
</dbReference>
<dbReference type="PANTHER" id="PTHR11601">
    <property type="entry name" value="CYSTEINE DESULFURYLASE FAMILY MEMBER"/>
    <property type="match status" value="1"/>
</dbReference>
<organism evidence="12 13">
    <name type="scientific">Nocardia jiangsuensis</name>
    <dbReference type="NCBI Taxonomy" id="1691563"/>
    <lineage>
        <taxon>Bacteria</taxon>
        <taxon>Bacillati</taxon>
        <taxon>Actinomycetota</taxon>
        <taxon>Actinomycetes</taxon>
        <taxon>Mycobacteriales</taxon>
        <taxon>Nocardiaceae</taxon>
        <taxon>Nocardia</taxon>
    </lineage>
</organism>
<comment type="cofactor">
    <cofactor evidence="1 10">
        <name>pyridoxal 5'-phosphate</name>
        <dbReference type="ChEBI" id="CHEBI:597326"/>
    </cofactor>
</comment>
<evidence type="ECO:0000313" key="13">
    <source>
        <dbReference type="Proteomes" id="UP001595696"/>
    </source>
</evidence>
<sequence>MDPYLTVDRPLGVTYLDYNATAPLRAEALAAMVQVLETVGNASSQHAYGVEAANHVATARRRVADLLGCSAGELIFTAGATEANNLALHATYRGRRIVVGASEHPAILETAHACAPGNVVVAPVSRDGAVDTVAAAAALATGDVDVVSIMAANNETGVLSDLSAIVELAHAAGAVVHTDATQLVGKLPIDLGELDVDLLSLSAHKFGGPQGVGALFVRRSLRLAPRPLLHGGGHERGWRAGTANVAGIVGMGAAALEAKARCSLEAEHSRQLRDRLEKSLLAAVPGSSVNGSTRPRLPGVTSMTFADTPADAVLAAMPTVAASDGSACHSGALGPSHVLTAMGLSRTEAESTIRFSLGYATTEADVDHVIQAVPAAVAHVRNALRPVVKMSSRVNESRSILPMSNTSTDR</sequence>
<dbReference type="InterPro" id="IPR015424">
    <property type="entry name" value="PyrdxlP-dep_Trfase"/>
</dbReference>
<keyword evidence="8" id="KW-0411">Iron-sulfur</keyword>
<dbReference type="RefSeq" id="WP_378611420.1">
    <property type="nucleotide sequence ID" value="NZ_JBHSAX010000006.1"/>
</dbReference>
<dbReference type="InterPro" id="IPR015421">
    <property type="entry name" value="PyrdxlP-dep_Trfase_major"/>
</dbReference>
<dbReference type="InterPro" id="IPR000192">
    <property type="entry name" value="Aminotrans_V_dom"/>
</dbReference>
<comment type="catalytic activity">
    <reaction evidence="9">
        <text>(sulfur carrier)-H + L-cysteine = (sulfur carrier)-SH + L-alanine</text>
        <dbReference type="Rhea" id="RHEA:43892"/>
        <dbReference type="Rhea" id="RHEA-COMP:14737"/>
        <dbReference type="Rhea" id="RHEA-COMP:14739"/>
        <dbReference type="ChEBI" id="CHEBI:29917"/>
        <dbReference type="ChEBI" id="CHEBI:35235"/>
        <dbReference type="ChEBI" id="CHEBI:57972"/>
        <dbReference type="ChEBI" id="CHEBI:64428"/>
        <dbReference type="EC" id="2.8.1.7"/>
    </reaction>
</comment>
<dbReference type="Gene3D" id="3.40.640.10">
    <property type="entry name" value="Type I PLP-dependent aspartate aminotransferase-like (Major domain)"/>
    <property type="match status" value="1"/>
</dbReference>
<dbReference type="EMBL" id="JBHSAX010000006">
    <property type="protein sequence ID" value="MFC3961663.1"/>
    <property type="molecule type" value="Genomic_DNA"/>
</dbReference>
<proteinExistence type="inferred from homology"/>
<feature type="domain" description="Aminotransferase class V" evidence="11">
    <location>
        <begin position="14"/>
        <end position="368"/>
    </location>
</feature>
<dbReference type="Pfam" id="PF00266">
    <property type="entry name" value="Aminotran_5"/>
    <property type="match status" value="1"/>
</dbReference>
<evidence type="ECO:0000256" key="4">
    <source>
        <dbReference type="ARBA" id="ARBA00022679"/>
    </source>
</evidence>
<accession>A0ABV8DNM4</accession>
<dbReference type="Gene3D" id="3.90.1150.10">
    <property type="entry name" value="Aspartate Aminotransferase, domain 1"/>
    <property type="match status" value="1"/>
</dbReference>
<gene>
    <name evidence="12" type="ORF">ACFO0B_06645</name>
</gene>
<dbReference type="Proteomes" id="UP001595696">
    <property type="component" value="Unassembled WGS sequence"/>
</dbReference>
<comment type="caution">
    <text evidence="12">The sequence shown here is derived from an EMBL/GenBank/DDBJ whole genome shotgun (WGS) entry which is preliminary data.</text>
</comment>
<dbReference type="InterPro" id="IPR016454">
    <property type="entry name" value="Cysteine_dSase"/>
</dbReference>
<reference evidence="13" key="1">
    <citation type="journal article" date="2019" name="Int. J. Syst. Evol. Microbiol.">
        <title>The Global Catalogue of Microorganisms (GCM) 10K type strain sequencing project: providing services to taxonomists for standard genome sequencing and annotation.</title>
        <authorList>
            <consortium name="The Broad Institute Genomics Platform"/>
            <consortium name="The Broad Institute Genome Sequencing Center for Infectious Disease"/>
            <person name="Wu L."/>
            <person name="Ma J."/>
        </authorList>
    </citation>
    <scope>NUCLEOTIDE SEQUENCE [LARGE SCALE GENOMIC DNA]</scope>
    <source>
        <strain evidence="13">CGMCC 4.7330</strain>
    </source>
</reference>
<dbReference type="InterPro" id="IPR020578">
    <property type="entry name" value="Aminotrans_V_PyrdxlP_BS"/>
</dbReference>